<evidence type="ECO:0000256" key="6">
    <source>
        <dbReference type="HAMAP-Rule" id="MF_02064"/>
    </source>
</evidence>
<dbReference type="Pfam" id="PF04542">
    <property type="entry name" value="Sigma70_r2"/>
    <property type="match status" value="1"/>
</dbReference>
<dbReference type="PATRIC" id="fig|520764.3.peg.771"/>
<comment type="function">
    <text evidence="6">Sigma factors are initiation factors that promote the attachment of RNA polymerase to specific initiation sites and are then released.</text>
</comment>
<comment type="subcellular location">
    <subcellularLocation>
        <location evidence="6">Cytoplasm</location>
    </subcellularLocation>
</comment>
<dbReference type="SUPFAM" id="SSF88946">
    <property type="entry name" value="Sigma2 domain of RNA polymerase sigma factors"/>
    <property type="match status" value="1"/>
</dbReference>
<dbReference type="InParanoid" id="A0A140LBL2"/>
<keyword evidence="1 6" id="KW-0963">Cytoplasm</keyword>
<feature type="domain" description="RNA polymerase sigma-70 region 2" evidence="7">
    <location>
        <begin position="23"/>
        <end position="93"/>
    </location>
</feature>
<keyword evidence="3 6" id="KW-0731">Sigma factor</keyword>
<dbReference type="HAMAP" id="MF_02064">
    <property type="entry name" value="Sigma70_SigI"/>
    <property type="match status" value="1"/>
</dbReference>
<keyword evidence="2 6" id="KW-0805">Transcription regulation</keyword>
<dbReference type="NCBIfam" id="TIGR02937">
    <property type="entry name" value="sigma70-ECF"/>
    <property type="match status" value="1"/>
</dbReference>
<evidence type="ECO:0000313" key="8">
    <source>
        <dbReference type="EMBL" id="KXG77937.1"/>
    </source>
</evidence>
<protein>
    <recommendedName>
        <fullName evidence="6">RNA polymerase sigma factor SigI</fullName>
    </recommendedName>
</protein>
<dbReference type="FunCoup" id="A0A140LBL2">
    <property type="interactions" value="41"/>
</dbReference>
<gene>
    <name evidence="6 8" type="primary">sigI</name>
    <name evidence="8" type="ORF">AN618_07450</name>
</gene>
<dbReference type="GO" id="GO:0003677">
    <property type="term" value="F:DNA binding"/>
    <property type="evidence" value="ECO:0007669"/>
    <property type="project" value="UniProtKB-UniRule"/>
</dbReference>
<proteinExistence type="inferred from homology"/>
<evidence type="ECO:0000256" key="2">
    <source>
        <dbReference type="ARBA" id="ARBA00023015"/>
    </source>
</evidence>
<dbReference type="EMBL" id="LOED01000006">
    <property type="protein sequence ID" value="KXG77937.1"/>
    <property type="molecule type" value="Genomic_DNA"/>
</dbReference>
<dbReference type="InterPro" id="IPR007627">
    <property type="entry name" value="RNA_pol_sigma70_r2"/>
</dbReference>
<evidence type="ECO:0000256" key="3">
    <source>
        <dbReference type="ARBA" id="ARBA00023082"/>
    </source>
</evidence>
<feature type="short sequence motif" description="Polymerase core binding" evidence="6">
    <location>
        <begin position="49"/>
        <end position="62"/>
    </location>
</feature>
<dbReference type="RefSeq" id="WP_066352246.1">
    <property type="nucleotide sequence ID" value="NZ_LOED01000006.1"/>
</dbReference>
<dbReference type="NCBIfam" id="TIGR02895">
    <property type="entry name" value="spore_sigI"/>
    <property type="match status" value="1"/>
</dbReference>
<dbReference type="InterPro" id="IPR013325">
    <property type="entry name" value="RNA_pol_sigma_r2"/>
</dbReference>
<keyword evidence="9" id="KW-1185">Reference proteome</keyword>
<keyword evidence="6" id="KW-0346">Stress response</keyword>
<reference evidence="8 9" key="1">
    <citation type="submission" date="2015-12" db="EMBL/GenBank/DDBJ databases">
        <title>Draft genome sequnece of Fervidicola ferrireducens strain Y170.</title>
        <authorList>
            <person name="Patel B.K."/>
        </authorList>
    </citation>
    <scope>NUCLEOTIDE SEQUENCE [LARGE SCALE GENOMIC DNA]</scope>
    <source>
        <strain evidence="8 9">Y170</strain>
    </source>
</reference>
<sequence length="235" mass="27816">MTQPSINERVMMIKKNVDDISQFIEEYKPFIASVVEKCVGRRVEYGIDDELSIAMIAFNEAIQKYDIKKGNFLAFARNVIKNRLIDYYRKEQKSSETLIYIGQSTEDEEEIELEIGTEESIKKHREDEISRLRRLEILEIKEELEKWGISFSDVAKSSPKQEGTRRIYLQVIDYIMSSPEILKIIMEKKYLPIDKIEKATKIPRKKIERGRNYIIAAIVILSVDYKYIKDYIKWR</sequence>
<dbReference type="InterPro" id="IPR014284">
    <property type="entry name" value="RNA_pol_sigma-70_dom"/>
</dbReference>
<evidence type="ECO:0000313" key="9">
    <source>
        <dbReference type="Proteomes" id="UP000070427"/>
    </source>
</evidence>
<dbReference type="NCBIfam" id="NF006178">
    <property type="entry name" value="PRK08311.2-6"/>
    <property type="match status" value="1"/>
</dbReference>
<dbReference type="InterPro" id="IPR014244">
    <property type="entry name" value="RNA_pol_sigma-I"/>
</dbReference>
<comment type="similarity">
    <text evidence="6">Belongs to the sigma-70 factor family. SigI subfamily.</text>
</comment>
<dbReference type="PIRSF" id="PIRSF038953">
    <property type="entry name" value="SigI"/>
    <property type="match status" value="1"/>
</dbReference>
<comment type="caution">
    <text evidence="8">The sequence shown here is derived from an EMBL/GenBank/DDBJ whole genome shotgun (WGS) entry which is preliminary data.</text>
</comment>
<dbReference type="STRING" id="520764.AN618_07450"/>
<evidence type="ECO:0000256" key="4">
    <source>
        <dbReference type="ARBA" id="ARBA00023125"/>
    </source>
</evidence>
<keyword evidence="4 6" id="KW-0238">DNA-binding</keyword>
<dbReference type="GO" id="GO:0006352">
    <property type="term" value="P:DNA-templated transcription initiation"/>
    <property type="evidence" value="ECO:0007669"/>
    <property type="project" value="UniProtKB-UniRule"/>
</dbReference>
<evidence type="ECO:0000259" key="7">
    <source>
        <dbReference type="Pfam" id="PF04542"/>
    </source>
</evidence>
<comment type="activity regulation">
    <text evidence="6">Negatively regulated by the anti-sigma-I factor RsgI.</text>
</comment>
<evidence type="ECO:0000256" key="5">
    <source>
        <dbReference type="ARBA" id="ARBA00023163"/>
    </source>
</evidence>
<dbReference type="Gene3D" id="1.10.1740.10">
    <property type="match status" value="1"/>
</dbReference>
<dbReference type="GO" id="GO:0005737">
    <property type="term" value="C:cytoplasm"/>
    <property type="evidence" value="ECO:0007669"/>
    <property type="project" value="UniProtKB-SubCell"/>
</dbReference>
<name>A0A140LBL2_9FIRM</name>
<evidence type="ECO:0000256" key="1">
    <source>
        <dbReference type="ARBA" id="ARBA00022490"/>
    </source>
</evidence>
<feature type="DNA-binding region" description="H-T-H motif" evidence="6">
    <location>
        <begin position="193"/>
        <end position="212"/>
    </location>
</feature>
<dbReference type="OrthoDB" id="3190733at2"/>
<accession>A0A140LBL2</accession>
<comment type="subunit">
    <text evidence="6">Interacts with RsgI.</text>
</comment>
<dbReference type="GO" id="GO:0016987">
    <property type="term" value="F:sigma factor activity"/>
    <property type="evidence" value="ECO:0007669"/>
    <property type="project" value="UniProtKB-UniRule"/>
</dbReference>
<organism evidence="8 9">
    <name type="scientific">Fervidicola ferrireducens</name>
    <dbReference type="NCBI Taxonomy" id="520764"/>
    <lineage>
        <taxon>Bacteria</taxon>
        <taxon>Bacillati</taxon>
        <taxon>Bacillota</taxon>
        <taxon>Clostridia</taxon>
        <taxon>Thermosediminibacterales</taxon>
        <taxon>Thermosediminibacteraceae</taxon>
        <taxon>Fervidicola</taxon>
    </lineage>
</organism>
<dbReference type="AlphaFoldDB" id="A0A140LBL2"/>
<keyword evidence="5 6" id="KW-0804">Transcription</keyword>
<dbReference type="Proteomes" id="UP000070427">
    <property type="component" value="Unassembled WGS sequence"/>
</dbReference>